<evidence type="ECO:0000259" key="1">
    <source>
        <dbReference type="PROSITE" id="PS50177"/>
    </source>
</evidence>
<accession>A0A3P8AEY6</accession>
<dbReference type="Proteomes" id="UP000050761">
    <property type="component" value="Unassembled WGS sequence"/>
</dbReference>
<feature type="domain" description="NTF2" evidence="1">
    <location>
        <begin position="16"/>
        <end position="61"/>
    </location>
</feature>
<evidence type="ECO:0000313" key="4">
    <source>
        <dbReference type="WBParaSite" id="HPBE_0001756001-mRNA-1"/>
    </source>
</evidence>
<dbReference type="AlphaFoldDB" id="A0A183G733"/>
<dbReference type="EMBL" id="UZAH01030091">
    <property type="protein sequence ID" value="VDP09221.1"/>
    <property type="molecule type" value="Genomic_DNA"/>
</dbReference>
<keyword evidence="3" id="KW-1185">Reference proteome</keyword>
<dbReference type="PROSITE" id="PS50177">
    <property type="entry name" value="NTF2_DOMAIN"/>
    <property type="match status" value="1"/>
</dbReference>
<dbReference type="SUPFAM" id="SSF54427">
    <property type="entry name" value="NTF2-like"/>
    <property type="match status" value="1"/>
</dbReference>
<dbReference type="WBParaSite" id="HPBE_0001756001-mRNA-1">
    <property type="protein sequence ID" value="HPBE_0001756001-mRNA-1"/>
    <property type="gene ID" value="HPBE_0001756001"/>
</dbReference>
<name>A0A183G733_HELPZ</name>
<dbReference type="OrthoDB" id="25408at2759"/>
<sequence>MTAADLDRLDEEICKEASSFTKIFYDAMDRKRDKINYLYCDSGATLVWNGNAISGSDNIFK</sequence>
<protein>
    <submittedName>
        <fullName evidence="4">NTF2 domain-containing protein</fullName>
    </submittedName>
</protein>
<dbReference type="InterPro" id="IPR032710">
    <property type="entry name" value="NTF2-like_dom_sf"/>
</dbReference>
<evidence type="ECO:0000313" key="2">
    <source>
        <dbReference type="EMBL" id="VDP09221.1"/>
    </source>
</evidence>
<dbReference type="InterPro" id="IPR018222">
    <property type="entry name" value="Nuclear_transport_factor_2_euk"/>
</dbReference>
<accession>A0A183G733</accession>
<dbReference type="InterPro" id="IPR002075">
    <property type="entry name" value="NTF2_dom"/>
</dbReference>
<gene>
    <name evidence="2" type="ORF">HPBE_LOCUS17559</name>
</gene>
<proteinExistence type="predicted"/>
<dbReference type="Gene3D" id="3.10.450.50">
    <property type="match status" value="1"/>
</dbReference>
<dbReference type="Pfam" id="PF02136">
    <property type="entry name" value="NTF2"/>
    <property type="match status" value="1"/>
</dbReference>
<reference evidence="2 3" key="1">
    <citation type="submission" date="2018-11" db="EMBL/GenBank/DDBJ databases">
        <authorList>
            <consortium name="Pathogen Informatics"/>
        </authorList>
    </citation>
    <scope>NUCLEOTIDE SEQUENCE [LARGE SCALE GENOMIC DNA]</scope>
</reference>
<evidence type="ECO:0000313" key="3">
    <source>
        <dbReference type="Proteomes" id="UP000050761"/>
    </source>
</evidence>
<reference evidence="4" key="2">
    <citation type="submission" date="2019-09" db="UniProtKB">
        <authorList>
            <consortium name="WormBaseParasite"/>
        </authorList>
    </citation>
    <scope>IDENTIFICATION</scope>
</reference>
<organism evidence="3 4">
    <name type="scientific">Heligmosomoides polygyrus</name>
    <name type="common">Parasitic roundworm</name>
    <dbReference type="NCBI Taxonomy" id="6339"/>
    <lineage>
        <taxon>Eukaryota</taxon>
        <taxon>Metazoa</taxon>
        <taxon>Ecdysozoa</taxon>
        <taxon>Nematoda</taxon>
        <taxon>Chromadorea</taxon>
        <taxon>Rhabditida</taxon>
        <taxon>Rhabditina</taxon>
        <taxon>Rhabditomorpha</taxon>
        <taxon>Strongyloidea</taxon>
        <taxon>Heligmosomidae</taxon>
        <taxon>Heligmosomoides</taxon>
    </lineage>
</organism>